<dbReference type="PANTHER" id="PTHR12346:SF2">
    <property type="entry name" value="PAIRED AMPHIPATHIC HELIX PROTEIN SIN3A"/>
    <property type="match status" value="1"/>
</dbReference>
<dbReference type="InterPro" id="IPR039774">
    <property type="entry name" value="Sin3-like"/>
</dbReference>
<proteinExistence type="predicted"/>
<organism evidence="2 3">
    <name type="scientific">Goodea atripinnis</name>
    <dbReference type="NCBI Taxonomy" id="208336"/>
    <lineage>
        <taxon>Eukaryota</taxon>
        <taxon>Metazoa</taxon>
        <taxon>Chordata</taxon>
        <taxon>Craniata</taxon>
        <taxon>Vertebrata</taxon>
        <taxon>Euteleostomi</taxon>
        <taxon>Actinopterygii</taxon>
        <taxon>Neopterygii</taxon>
        <taxon>Teleostei</taxon>
        <taxon>Neoteleostei</taxon>
        <taxon>Acanthomorphata</taxon>
        <taxon>Ovalentaria</taxon>
        <taxon>Atherinomorphae</taxon>
        <taxon>Cyprinodontiformes</taxon>
        <taxon>Goodeidae</taxon>
        <taxon>Goodea</taxon>
    </lineage>
</organism>
<sequence>MSHIETYPKERATEGIAMEIDYASCKRLGSSYRALPKSYQQPKCTGRTPLCKEVLNDTWVSFPSWSEDSTFVSSKKTQYEEHIYRCEDERFERTGIKSFVSTQLDVVIETNLATIRVLETVQRKLSRMSAEEQAKFRLDNTLGGFSEVIHRKAIQRIYGDKAPDILDGLKKNPAVSVPIVLKRYPLNRQLTILIHFCPV</sequence>
<accession>A0ABV0PZA3</accession>
<comment type="caution">
    <text evidence="2">The sequence shown here is derived from an EMBL/GenBank/DDBJ whole genome shotgun (WGS) entry which is preliminary data.</text>
</comment>
<dbReference type="SMART" id="SM00761">
    <property type="entry name" value="HDAC_interact"/>
    <property type="match status" value="1"/>
</dbReference>
<dbReference type="PANTHER" id="PTHR12346">
    <property type="entry name" value="SIN3B-RELATED"/>
    <property type="match status" value="1"/>
</dbReference>
<reference evidence="2 3" key="1">
    <citation type="submission" date="2021-06" db="EMBL/GenBank/DDBJ databases">
        <authorList>
            <person name="Palmer J.M."/>
        </authorList>
    </citation>
    <scope>NUCLEOTIDE SEQUENCE [LARGE SCALE GENOMIC DNA]</scope>
    <source>
        <strain evidence="2 3">GA_2019</strain>
        <tissue evidence="2">Muscle</tissue>
    </source>
</reference>
<evidence type="ECO:0000313" key="2">
    <source>
        <dbReference type="EMBL" id="MEQ2188587.1"/>
    </source>
</evidence>
<dbReference type="Pfam" id="PF08295">
    <property type="entry name" value="Sin3_corepress"/>
    <property type="match status" value="1"/>
</dbReference>
<evidence type="ECO:0000259" key="1">
    <source>
        <dbReference type="SMART" id="SM00761"/>
    </source>
</evidence>
<dbReference type="Proteomes" id="UP001476798">
    <property type="component" value="Unassembled WGS sequence"/>
</dbReference>
<protein>
    <submittedName>
        <fullName evidence="2">Paired amphipathic helix protein Sin3a</fullName>
    </submittedName>
</protein>
<feature type="domain" description="Histone deacetylase interacting" evidence="1">
    <location>
        <begin position="24"/>
        <end position="135"/>
    </location>
</feature>
<dbReference type="InterPro" id="IPR013194">
    <property type="entry name" value="HDAC_interact_dom"/>
</dbReference>
<dbReference type="EMBL" id="JAHRIO010091262">
    <property type="protein sequence ID" value="MEQ2188587.1"/>
    <property type="molecule type" value="Genomic_DNA"/>
</dbReference>
<name>A0ABV0PZA3_9TELE</name>
<gene>
    <name evidence="2" type="primary">SIN3A_1</name>
    <name evidence="2" type="ORF">GOODEAATRI_016655</name>
</gene>
<evidence type="ECO:0000313" key="3">
    <source>
        <dbReference type="Proteomes" id="UP001476798"/>
    </source>
</evidence>
<keyword evidence="3" id="KW-1185">Reference proteome</keyword>